<dbReference type="GO" id="GO:0015267">
    <property type="term" value="F:channel activity"/>
    <property type="evidence" value="ECO:0007669"/>
    <property type="project" value="InterPro"/>
</dbReference>
<gene>
    <name evidence="5" type="ORF">CTI12_AA411360</name>
</gene>
<keyword evidence="6" id="KW-1185">Reference proteome</keyword>
<proteinExistence type="predicted"/>
<organism evidence="5 6">
    <name type="scientific">Artemisia annua</name>
    <name type="common">Sweet wormwood</name>
    <dbReference type="NCBI Taxonomy" id="35608"/>
    <lineage>
        <taxon>Eukaryota</taxon>
        <taxon>Viridiplantae</taxon>
        <taxon>Streptophyta</taxon>
        <taxon>Embryophyta</taxon>
        <taxon>Tracheophyta</taxon>
        <taxon>Spermatophyta</taxon>
        <taxon>Magnoliopsida</taxon>
        <taxon>eudicotyledons</taxon>
        <taxon>Gunneridae</taxon>
        <taxon>Pentapetalae</taxon>
        <taxon>asterids</taxon>
        <taxon>campanulids</taxon>
        <taxon>Asterales</taxon>
        <taxon>Asteraceae</taxon>
        <taxon>Asteroideae</taxon>
        <taxon>Anthemideae</taxon>
        <taxon>Artemisiinae</taxon>
        <taxon>Artemisia</taxon>
    </lineage>
</organism>
<keyword evidence="3" id="KW-1133">Transmembrane helix</keyword>
<reference evidence="5 6" key="1">
    <citation type="journal article" date="2018" name="Mol. Plant">
        <title>The genome of Artemisia annua provides insight into the evolution of Asteraceae family and artemisinin biosynthesis.</title>
        <authorList>
            <person name="Shen Q."/>
            <person name="Zhang L."/>
            <person name="Liao Z."/>
            <person name="Wang S."/>
            <person name="Yan T."/>
            <person name="Shi P."/>
            <person name="Liu M."/>
            <person name="Fu X."/>
            <person name="Pan Q."/>
            <person name="Wang Y."/>
            <person name="Lv Z."/>
            <person name="Lu X."/>
            <person name="Zhang F."/>
            <person name="Jiang W."/>
            <person name="Ma Y."/>
            <person name="Chen M."/>
            <person name="Hao X."/>
            <person name="Li L."/>
            <person name="Tang Y."/>
            <person name="Lv G."/>
            <person name="Zhou Y."/>
            <person name="Sun X."/>
            <person name="Brodelius P.E."/>
            <person name="Rose J.K.C."/>
            <person name="Tang K."/>
        </authorList>
    </citation>
    <scope>NUCLEOTIDE SEQUENCE [LARGE SCALE GENOMIC DNA]</scope>
    <source>
        <strain evidence="6">cv. Huhao1</strain>
        <tissue evidence="5">Leaf</tissue>
    </source>
</reference>
<dbReference type="InterPro" id="IPR000425">
    <property type="entry name" value="MIP"/>
</dbReference>
<evidence type="ECO:0000313" key="5">
    <source>
        <dbReference type="EMBL" id="PWA57101.1"/>
    </source>
</evidence>
<protein>
    <submittedName>
        <fullName evidence="5">Major intrinsic protein, Aquaporin-like protein</fullName>
    </submittedName>
</protein>
<dbReference type="AlphaFoldDB" id="A0A2U1M780"/>
<dbReference type="GO" id="GO:0016020">
    <property type="term" value="C:membrane"/>
    <property type="evidence" value="ECO:0007669"/>
    <property type="project" value="UniProtKB-SubCell"/>
</dbReference>
<dbReference type="OrthoDB" id="1735909at2759"/>
<evidence type="ECO:0000256" key="2">
    <source>
        <dbReference type="ARBA" id="ARBA00022692"/>
    </source>
</evidence>
<evidence type="ECO:0000256" key="4">
    <source>
        <dbReference type="ARBA" id="ARBA00023136"/>
    </source>
</evidence>
<keyword evidence="2" id="KW-0812">Transmembrane</keyword>
<dbReference type="Pfam" id="PF00230">
    <property type="entry name" value="MIP"/>
    <property type="match status" value="1"/>
</dbReference>
<comment type="subcellular location">
    <subcellularLocation>
        <location evidence="1">Membrane</location>
        <topology evidence="1">Multi-pass membrane protein</topology>
    </subcellularLocation>
</comment>
<dbReference type="Gene3D" id="1.20.1080.10">
    <property type="entry name" value="Glycerol uptake facilitator protein"/>
    <property type="match status" value="1"/>
</dbReference>
<sequence length="64" mass="6569">MGKLTDGVAATPTGLISTSIAHGFALSVAVSVDANISRGHVKLAVTFGIVLSLFLDYGTCDHHN</sequence>
<evidence type="ECO:0000256" key="1">
    <source>
        <dbReference type="ARBA" id="ARBA00004141"/>
    </source>
</evidence>
<dbReference type="InterPro" id="IPR023271">
    <property type="entry name" value="Aquaporin-like"/>
</dbReference>
<comment type="caution">
    <text evidence="5">The sequence shown here is derived from an EMBL/GenBank/DDBJ whole genome shotgun (WGS) entry which is preliminary data.</text>
</comment>
<dbReference type="EMBL" id="PKPP01006261">
    <property type="protein sequence ID" value="PWA57101.1"/>
    <property type="molecule type" value="Genomic_DNA"/>
</dbReference>
<accession>A0A2U1M780</accession>
<keyword evidence="4" id="KW-0472">Membrane</keyword>
<dbReference type="STRING" id="35608.A0A2U1M780"/>
<name>A0A2U1M780_ARTAN</name>
<evidence type="ECO:0000256" key="3">
    <source>
        <dbReference type="ARBA" id="ARBA00022989"/>
    </source>
</evidence>
<dbReference type="SUPFAM" id="SSF81338">
    <property type="entry name" value="Aquaporin-like"/>
    <property type="match status" value="1"/>
</dbReference>
<evidence type="ECO:0000313" key="6">
    <source>
        <dbReference type="Proteomes" id="UP000245207"/>
    </source>
</evidence>
<dbReference type="Proteomes" id="UP000245207">
    <property type="component" value="Unassembled WGS sequence"/>
</dbReference>